<dbReference type="STRING" id="1679170.AC625_18630"/>
<dbReference type="Proteomes" id="UP000037146">
    <property type="component" value="Unassembled WGS sequence"/>
</dbReference>
<dbReference type="RefSeq" id="WP_049682660.1">
    <property type="nucleotide sequence ID" value="NZ_LFZW01000001.1"/>
</dbReference>
<dbReference type="GO" id="GO:0016491">
    <property type="term" value="F:oxidoreductase activity"/>
    <property type="evidence" value="ECO:0007669"/>
    <property type="project" value="InterPro"/>
</dbReference>
<keyword evidence="3" id="KW-1185">Reference proteome</keyword>
<evidence type="ECO:0000259" key="1">
    <source>
        <dbReference type="Pfam" id="PF01323"/>
    </source>
</evidence>
<dbReference type="Gene3D" id="3.40.30.10">
    <property type="entry name" value="Glutaredoxin"/>
    <property type="match status" value="1"/>
</dbReference>
<feature type="domain" description="DSBA-like thioredoxin" evidence="1">
    <location>
        <begin position="3"/>
        <end position="204"/>
    </location>
</feature>
<evidence type="ECO:0000313" key="3">
    <source>
        <dbReference type="Proteomes" id="UP000037146"/>
    </source>
</evidence>
<organism evidence="2 3">
    <name type="scientific">Peribacillus loiseleuriae</name>
    <dbReference type="NCBI Taxonomy" id="1679170"/>
    <lineage>
        <taxon>Bacteria</taxon>
        <taxon>Bacillati</taxon>
        <taxon>Bacillota</taxon>
        <taxon>Bacilli</taxon>
        <taxon>Bacillales</taxon>
        <taxon>Bacillaceae</taxon>
        <taxon>Peribacillus</taxon>
    </lineage>
</organism>
<dbReference type="Pfam" id="PF01323">
    <property type="entry name" value="DSBA"/>
    <property type="match status" value="1"/>
</dbReference>
<sequence length="236" mass="26696">MKVEVWSDYQCPFCYIGKRRFEKAMSQFAHQSEVEVEFKSFELDPHAKRDTGMNIHEMLAKKYGTSVEQAKEMSANVISQAKGEGLDYHFDTMIPTNTFDAHRLMQFAFAKGKEKEMNERLFHAYFTESQHIGNQETLALLAEQVGLDKTEVTDMLAGDQFTEEVRADEHEGSQLGISGVPFFVINRKYGVSGAQPTELFLETLNKVWAEENPLQILNEASTDNSCSDGSCAVPEK</sequence>
<dbReference type="PANTHER" id="PTHR13887:SF41">
    <property type="entry name" value="THIOREDOXIN SUPERFAMILY PROTEIN"/>
    <property type="match status" value="1"/>
</dbReference>
<dbReference type="AlphaFoldDB" id="A0A0K9GX88"/>
<dbReference type="CDD" id="cd03024">
    <property type="entry name" value="DsbA_FrnE"/>
    <property type="match status" value="1"/>
</dbReference>
<gene>
    <name evidence="2" type="ORF">AC625_18630</name>
</gene>
<dbReference type="PANTHER" id="PTHR13887">
    <property type="entry name" value="GLUTATHIONE S-TRANSFERASE KAPPA"/>
    <property type="match status" value="1"/>
</dbReference>
<protein>
    <recommendedName>
        <fullName evidence="1">DSBA-like thioredoxin domain-containing protein</fullName>
    </recommendedName>
</protein>
<dbReference type="InterPro" id="IPR001853">
    <property type="entry name" value="DSBA-like_thioredoxin_dom"/>
</dbReference>
<dbReference type="SUPFAM" id="SSF52833">
    <property type="entry name" value="Thioredoxin-like"/>
    <property type="match status" value="1"/>
</dbReference>
<comment type="caution">
    <text evidence="2">The sequence shown here is derived from an EMBL/GenBank/DDBJ whole genome shotgun (WGS) entry which is preliminary data.</text>
</comment>
<proteinExistence type="predicted"/>
<reference evidence="3" key="1">
    <citation type="submission" date="2015-07" db="EMBL/GenBank/DDBJ databases">
        <title>Genome sequencing project for genomic taxonomy and phylogenomics of Bacillus-like bacteria.</title>
        <authorList>
            <person name="Liu B."/>
            <person name="Wang J."/>
            <person name="Zhu Y."/>
            <person name="Liu G."/>
            <person name="Chen Q."/>
            <person name="Chen Z."/>
            <person name="Lan J."/>
            <person name="Che J."/>
            <person name="Ge C."/>
            <person name="Shi H."/>
            <person name="Pan Z."/>
            <person name="Liu X."/>
        </authorList>
    </citation>
    <scope>NUCLEOTIDE SEQUENCE [LARGE SCALE GENOMIC DNA]</scope>
    <source>
        <strain evidence="3">FJAT-27997</strain>
    </source>
</reference>
<evidence type="ECO:0000313" key="2">
    <source>
        <dbReference type="EMBL" id="KMY51314.1"/>
    </source>
</evidence>
<dbReference type="InterPro" id="IPR036249">
    <property type="entry name" value="Thioredoxin-like_sf"/>
</dbReference>
<accession>A0A0K9GX88</accession>
<dbReference type="OrthoDB" id="9799122at2"/>
<dbReference type="EMBL" id="LFZW01000001">
    <property type="protein sequence ID" value="KMY51314.1"/>
    <property type="molecule type" value="Genomic_DNA"/>
</dbReference>
<name>A0A0K9GX88_9BACI</name>
<dbReference type="PATRIC" id="fig|1679170.3.peg.4223"/>